<name>S4XUP8_SORCE</name>
<organism evidence="1 2">
    <name type="scientific">Sorangium cellulosum So0157-2</name>
    <dbReference type="NCBI Taxonomy" id="1254432"/>
    <lineage>
        <taxon>Bacteria</taxon>
        <taxon>Pseudomonadati</taxon>
        <taxon>Myxococcota</taxon>
        <taxon>Polyangia</taxon>
        <taxon>Polyangiales</taxon>
        <taxon>Polyangiaceae</taxon>
        <taxon>Sorangium</taxon>
    </lineage>
</organism>
<dbReference type="EMBL" id="CP003969">
    <property type="protein sequence ID" value="AGP34318.1"/>
    <property type="molecule type" value="Genomic_DNA"/>
</dbReference>
<dbReference type="HOGENOM" id="CLU_3367365_0_0_7"/>
<reference evidence="1 2" key="1">
    <citation type="journal article" date="2013" name="Sci. Rep.">
        <title>Extraordinary expansion of a Sorangium cellulosum genome from an alkaline milieu.</title>
        <authorList>
            <person name="Han K."/>
            <person name="Li Z.F."/>
            <person name="Peng R."/>
            <person name="Zhu L.P."/>
            <person name="Zhou T."/>
            <person name="Wang L.G."/>
            <person name="Li S.G."/>
            <person name="Zhang X.B."/>
            <person name="Hu W."/>
            <person name="Wu Z.H."/>
            <person name="Qin N."/>
            <person name="Li Y.Z."/>
        </authorList>
    </citation>
    <scope>NUCLEOTIDE SEQUENCE [LARGE SCALE GENOMIC DNA]</scope>
    <source>
        <strain evidence="1 2">So0157-2</strain>
    </source>
</reference>
<evidence type="ECO:0000313" key="2">
    <source>
        <dbReference type="Proteomes" id="UP000014803"/>
    </source>
</evidence>
<gene>
    <name evidence="1" type="ORF">SCE1572_07265</name>
</gene>
<dbReference type="AlphaFoldDB" id="S4XUP8"/>
<dbReference type="Proteomes" id="UP000014803">
    <property type="component" value="Chromosome"/>
</dbReference>
<dbReference type="KEGG" id="scu:SCE1572_07265"/>
<sequence>MLALGAVTWKHARQGTELTVDRRRAVFTPVLAIRR</sequence>
<evidence type="ECO:0000313" key="1">
    <source>
        <dbReference type="EMBL" id="AGP34318.1"/>
    </source>
</evidence>
<accession>S4XUP8</accession>
<proteinExistence type="predicted"/>
<protein>
    <submittedName>
        <fullName evidence="1">Uncharacterized protein</fullName>
    </submittedName>
</protein>